<dbReference type="PANTHER" id="PTHR30441">
    <property type="entry name" value="DUF748 DOMAIN-CONTAINING PROTEIN"/>
    <property type="match status" value="1"/>
</dbReference>
<protein>
    <recommendedName>
        <fullName evidence="3">DUF748 domain-containing protein</fullName>
    </recommendedName>
</protein>
<dbReference type="Pfam" id="PF05359">
    <property type="entry name" value="DUF748"/>
    <property type="match status" value="1"/>
</dbReference>
<dbReference type="RefSeq" id="WP_183635586.1">
    <property type="nucleotide sequence ID" value="NZ_BAABLE010000005.1"/>
</dbReference>
<name>A0A840BLZ1_9RHOO</name>
<evidence type="ECO:0000313" key="2">
    <source>
        <dbReference type="Proteomes" id="UP000561045"/>
    </source>
</evidence>
<organism evidence="1 2">
    <name type="scientific">Niveibacterium umoris</name>
    <dbReference type="NCBI Taxonomy" id="1193620"/>
    <lineage>
        <taxon>Bacteria</taxon>
        <taxon>Pseudomonadati</taxon>
        <taxon>Pseudomonadota</taxon>
        <taxon>Betaproteobacteria</taxon>
        <taxon>Rhodocyclales</taxon>
        <taxon>Rhodocyclaceae</taxon>
        <taxon>Niveibacterium</taxon>
    </lineage>
</organism>
<dbReference type="GO" id="GO:0005886">
    <property type="term" value="C:plasma membrane"/>
    <property type="evidence" value="ECO:0007669"/>
    <property type="project" value="TreeGrafter"/>
</dbReference>
<dbReference type="Proteomes" id="UP000561045">
    <property type="component" value="Unassembled WGS sequence"/>
</dbReference>
<evidence type="ECO:0000313" key="1">
    <source>
        <dbReference type="EMBL" id="MBB4013653.1"/>
    </source>
</evidence>
<reference evidence="1 2" key="1">
    <citation type="submission" date="2020-08" db="EMBL/GenBank/DDBJ databases">
        <title>Genomic Encyclopedia of Type Strains, Phase IV (KMG-IV): sequencing the most valuable type-strain genomes for metagenomic binning, comparative biology and taxonomic classification.</title>
        <authorList>
            <person name="Goeker M."/>
        </authorList>
    </citation>
    <scope>NUCLEOTIDE SEQUENCE [LARGE SCALE GENOMIC DNA]</scope>
    <source>
        <strain evidence="1 2">DSM 106739</strain>
    </source>
</reference>
<evidence type="ECO:0008006" key="3">
    <source>
        <dbReference type="Google" id="ProtNLM"/>
    </source>
</evidence>
<dbReference type="InterPro" id="IPR008023">
    <property type="entry name" value="DUF748"/>
</dbReference>
<dbReference type="PANTHER" id="PTHR30441:SF8">
    <property type="entry name" value="DUF748 DOMAIN-CONTAINING PROTEIN"/>
    <property type="match status" value="1"/>
</dbReference>
<accession>A0A840BLZ1</accession>
<gene>
    <name evidence="1" type="ORF">GGR36_002999</name>
</gene>
<sequence length="369" mass="39176">MSRPLRSRILLGALVALLLLLAALPVGFHFAVARLKSEVESALGERSTVGAIEVGWNALTLHDVAVRSAPDWPVPEELRARSIRVSPSLLSLFSHDIVIHEVALDAAYLSMLRTRKGNLRVLPAVLEAPHDEADENSQSAPAAAARRITIEAISLADSALDYCDASVARKPHCIALRALNGRFTSLALPALDAHSDLHLDGSVEGPQRKGSLSLDGDITLATRDLDLTLKLAGVDLHTVEPYLIKAAETGVRRGTLDLNIHAKVARRKLNAPGQLTLSDLELAEHGNSFLGMPRSLVISSLKDRDGRVRVDFSLQGNLDDPKFSLNEMMATRVAASVAQGLGISLQGVVGGVGKAAGGIGEGLKKLFGG</sequence>
<dbReference type="InterPro" id="IPR052894">
    <property type="entry name" value="AsmA-related"/>
</dbReference>
<dbReference type="AlphaFoldDB" id="A0A840BLZ1"/>
<proteinExistence type="predicted"/>
<comment type="caution">
    <text evidence="1">The sequence shown here is derived from an EMBL/GenBank/DDBJ whole genome shotgun (WGS) entry which is preliminary data.</text>
</comment>
<keyword evidence="2" id="KW-1185">Reference proteome</keyword>
<dbReference type="EMBL" id="JACIET010000002">
    <property type="protein sequence ID" value="MBB4013653.1"/>
    <property type="molecule type" value="Genomic_DNA"/>
</dbReference>
<dbReference type="GO" id="GO:0090313">
    <property type="term" value="P:regulation of protein targeting to membrane"/>
    <property type="evidence" value="ECO:0007669"/>
    <property type="project" value="TreeGrafter"/>
</dbReference>